<accession>A0AAW2C6G8</accession>
<proteinExistence type="predicted"/>
<feature type="compositionally biased region" description="Basic and acidic residues" evidence="1">
    <location>
        <begin position="308"/>
        <end position="319"/>
    </location>
</feature>
<protein>
    <submittedName>
        <fullName evidence="2">Uncharacterized protein</fullName>
    </submittedName>
</protein>
<name>A0AAW2C6G8_9ROSI</name>
<dbReference type="Proteomes" id="UP001459277">
    <property type="component" value="Unassembled WGS sequence"/>
</dbReference>
<evidence type="ECO:0000256" key="1">
    <source>
        <dbReference type="SAM" id="MobiDB-lite"/>
    </source>
</evidence>
<dbReference type="EMBL" id="JAZDWU010000008">
    <property type="protein sequence ID" value="KAK9993816.1"/>
    <property type="molecule type" value="Genomic_DNA"/>
</dbReference>
<evidence type="ECO:0000313" key="3">
    <source>
        <dbReference type="Proteomes" id="UP001459277"/>
    </source>
</evidence>
<sequence>MAPKAYKTSYVLSSDAFHLTRWSGATRTLRRHKGPTRGKHVLLIFIPPLTLSTGAACNNLWGLGSSLRCGLITLGTNLVLRDFHHVRAHLVGLTSDEVILRVLVVHGSSFITLRILSSQPCAFIGKLSLVGRPAPSCYSRLRAYCSYCFEDHPTLSKAERVRCQLVGRDDPQISMDPLEFMLAPHSMTDAKYNLWGSGISYAKRLLEGLDYKEFNITCLMLAPPTQGGPVAGESSDPPHIPRMVYAYSLDGFVREHVVPHNPNVMGYPFPFNTRALAGNLKLEVTNYSRELYGLGGVAHPGSGDDDGGGEKEDPKATPS</sequence>
<evidence type="ECO:0000313" key="2">
    <source>
        <dbReference type="EMBL" id="KAK9993816.1"/>
    </source>
</evidence>
<gene>
    <name evidence="2" type="ORF">SO802_023519</name>
</gene>
<feature type="region of interest" description="Disordered" evidence="1">
    <location>
        <begin position="295"/>
        <end position="319"/>
    </location>
</feature>
<dbReference type="AlphaFoldDB" id="A0AAW2C6G8"/>
<comment type="caution">
    <text evidence="2">The sequence shown here is derived from an EMBL/GenBank/DDBJ whole genome shotgun (WGS) entry which is preliminary data.</text>
</comment>
<keyword evidence="3" id="KW-1185">Reference proteome</keyword>
<reference evidence="2 3" key="1">
    <citation type="submission" date="2024-01" db="EMBL/GenBank/DDBJ databases">
        <title>A telomere-to-telomere, gap-free genome of sweet tea (Lithocarpus litseifolius).</title>
        <authorList>
            <person name="Zhou J."/>
        </authorList>
    </citation>
    <scope>NUCLEOTIDE SEQUENCE [LARGE SCALE GENOMIC DNA]</scope>
    <source>
        <strain evidence="2">Zhou-2022a</strain>
        <tissue evidence="2">Leaf</tissue>
    </source>
</reference>
<organism evidence="2 3">
    <name type="scientific">Lithocarpus litseifolius</name>
    <dbReference type="NCBI Taxonomy" id="425828"/>
    <lineage>
        <taxon>Eukaryota</taxon>
        <taxon>Viridiplantae</taxon>
        <taxon>Streptophyta</taxon>
        <taxon>Embryophyta</taxon>
        <taxon>Tracheophyta</taxon>
        <taxon>Spermatophyta</taxon>
        <taxon>Magnoliopsida</taxon>
        <taxon>eudicotyledons</taxon>
        <taxon>Gunneridae</taxon>
        <taxon>Pentapetalae</taxon>
        <taxon>rosids</taxon>
        <taxon>fabids</taxon>
        <taxon>Fagales</taxon>
        <taxon>Fagaceae</taxon>
        <taxon>Lithocarpus</taxon>
    </lineage>
</organism>